<evidence type="ECO:0000313" key="1">
    <source>
        <dbReference type="EMBL" id="CAJ1897442.1"/>
    </source>
</evidence>
<dbReference type="AlphaFoldDB" id="A0AAD2FF38"/>
<gene>
    <name evidence="1" type="ORF">CYCCA115_LOCUS224</name>
</gene>
<accession>A0AAD2FF38</accession>
<organism evidence="1 2">
    <name type="scientific">Cylindrotheca closterium</name>
    <dbReference type="NCBI Taxonomy" id="2856"/>
    <lineage>
        <taxon>Eukaryota</taxon>
        <taxon>Sar</taxon>
        <taxon>Stramenopiles</taxon>
        <taxon>Ochrophyta</taxon>
        <taxon>Bacillariophyta</taxon>
        <taxon>Bacillariophyceae</taxon>
        <taxon>Bacillariophycidae</taxon>
        <taxon>Bacillariales</taxon>
        <taxon>Bacillariaceae</taxon>
        <taxon>Cylindrotheca</taxon>
    </lineage>
</organism>
<sequence>MIPKRDFPISKELEVYALAVVNFVCCHSYAQTTTDDCEYIRIRSPTIPPKWMGDSPHADKVSITNFNQSKGYKTGIAEGARLCQHRDSSRMLDTNGFPPRPSILSSPGSESTWTVASWNSANWKPETTLYSSRQSVTSSVASSSADSSIFGHPVYSLQTFSYEE</sequence>
<dbReference type="Proteomes" id="UP001295423">
    <property type="component" value="Unassembled WGS sequence"/>
</dbReference>
<dbReference type="EMBL" id="CAKOGP040000001">
    <property type="protein sequence ID" value="CAJ1897442.1"/>
    <property type="molecule type" value="Genomic_DNA"/>
</dbReference>
<protein>
    <submittedName>
        <fullName evidence="1">Uncharacterized protein</fullName>
    </submittedName>
</protein>
<evidence type="ECO:0000313" key="2">
    <source>
        <dbReference type="Proteomes" id="UP001295423"/>
    </source>
</evidence>
<name>A0AAD2FF38_9STRA</name>
<reference evidence="1" key="1">
    <citation type="submission" date="2023-08" db="EMBL/GenBank/DDBJ databases">
        <authorList>
            <person name="Audoor S."/>
            <person name="Bilcke G."/>
        </authorList>
    </citation>
    <scope>NUCLEOTIDE SEQUENCE</scope>
</reference>
<proteinExistence type="predicted"/>
<keyword evidence="2" id="KW-1185">Reference proteome</keyword>
<comment type="caution">
    <text evidence="1">The sequence shown here is derived from an EMBL/GenBank/DDBJ whole genome shotgun (WGS) entry which is preliminary data.</text>
</comment>